<dbReference type="Pfam" id="PF21719">
    <property type="entry name" value="MIOS_a-sol"/>
    <property type="match status" value="1"/>
</dbReference>
<evidence type="ECO:0000256" key="2">
    <source>
        <dbReference type="ARBA" id="ARBA00022574"/>
    </source>
</evidence>
<evidence type="ECO:0000313" key="7">
    <source>
        <dbReference type="EMBL" id="TDL25945.1"/>
    </source>
</evidence>
<organism evidence="7 8">
    <name type="scientific">Rickenella mellea</name>
    <dbReference type="NCBI Taxonomy" id="50990"/>
    <lineage>
        <taxon>Eukaryota</taxon>
        <taxon>Fungi</taxon>
        <taxon>Dikarya</taxon>
        <taxon>Basidiomycota</taxon>
        <taxon>Agaricomycotina</taxon>
        <taxon>Agaricomycetes</taxon>
        <taxon>Hymenochaetales</taxon>
        <taxon>Rickenellaceae</taxon>
        <taxon>Rickenella</taxon>
    </lineage>
</organism>
<feature type="domain" description="MIOS-like alpha-solenoid" evidence="6">
    <location>
        <begin position="719"/>
        <end position="863"/>
    </location>
</feature>
<name>A0A4Y7QEX3_9AGAM</name>
<evidence type="ECO:0000256" key="3">
    <source>
        <dbReference type="ARBA" id="ARBA00022737"/>
    </source>
</evidence>
<feature type="region of interest" description="Disordered" evidence="4">
    <location>
        <begin position="423"/>
        <end position="552"/>
    </location>
</feature>
<dbReference type="STRING" id="50990.A0A4Y7QEX3"/>
<evidence type="ECO:0000256" key="4">
    <source>
        <dbReference type="SAM" id="MobiDB-lite"/>
    </source>
</evidence>
<dbReference type="InterPro" id="IPR015943">
    <property type="entry name" value="WD40/YVTN_repeat-like_dom_sf"/>
</dbReference>
<reference evidence="7 8" key="1">
    <citation type="submission" date="2018-06" db="EMBL/GenBank/DDBJ databases">
        <title>A transcriptomic atlas of mushroom development highlights an independent origin of complex multicellularity.</title>
        <authorList>
            <consortium name="DOE Joint Genome Institute"/>
            <person name="Krizsan K."/>
            <person name="Almasi E."/>
            <person name="Merenyi Z."/>
            <person name="Sahu N."/>
            <person name="Viragh M."/>
            <person name="Koszo T."/>
            <person name="Mondo S."/>
            <person name="Kiss B."/>
            <person name="Balint B."/>
            <person name="Kues U."/>
            <person name="Barry K."/>
            <person name="Hegedus J.C."/>
            <person name="Henrissat B."/>
            <person name="Johnson J."/>
            <person name="Lipzen A."/>
            <person name="Ohm R."/>
            <person name="Nagy I."/>
            <person name="Pangilinan J."/>
            <person name="Yan J."/>
            <person name="Xiong Y."/>
            <person name="Grigoriev I.V."/>
            <person name="Hibbett D.S."/>
            <person name="Nagy L.G."/>
        </authorList>
    </citation>
    <scope>NUCLEOTIDE SEQUENCE [LARGE SCALE GENOMIC DNA]</scope>
    <source>
        <strain evidence="7 8">SZMC22713</strain>
    </source>
</reference>
<dbReference type="CDD" id="cd16691">
    <property type="entry name" value="mRING-H2-C3H3C2_Mio"/>
    <property type="match status" value="1"/>
</dbReference>
<evidence type="ECO:0000259" key="6">
    <source>
        <dbReference type="Pfam" id="PF21719"/>
    </source>
</evidence>
<dbReference type="PANTHER" id="PTHR16453">
    <property type="entry name" value="WD40 DOMAIN-CONTAINING PROTEIN MIO FAMILY MEMBER"/>
    <property type="match status" value="1"/>
</dbReference>
<dbReference type="InterPro" id="IPR037593">
    <property type="entry name" value="MIOS/Sea4"/>
</dbReference>
<feature type="domain" description="GATOR2 complex protein MIO zinc-ribbon like" evidence="5">
    <location>
        <begin position="1005"/>
        <end position="1094"/>
    </location>
</feature>
<dbReference type="Pfam" id="PF17034">
    <property type="entry name" value="zinc_ribbon_16"/>
    <property type="match status" value="1"/>
</dbReference>
<dbReference type="AlphaFoldDB" id="A0A4Y7QEX3"/>
<dbReference type="VEuPathDB" id="FungiDB:BD410DRAFT_716879"/>
<dbReference type="Proteomes" id="UP000294933">
    <property type="component" value="Unassembled WGS sequence"/>
</dbReference>
<sequence length="1097" mass="122423">MSSRTDRRLLWHPRLENRFIVGGGSQITLYEWSHHGRDVRQVTSRSDLQLMRCFAWSPHERFDDLLATGLSTGRVDLVRLEATRHARDNVLSSGPILSLPVRSSRACNALSFNSVNHNMLAVGLDKVRGDPSLIVWDVEVASAALHMPPTKYQDQASGVIVQQYAPTDNVSAVAFLSKSPNLLLAGVQRFLRLFDLRHSGTSAPQSVPCKVQGIAVDQFDQHRVASFGEGTVTLWDTRKLVQPVIAFTEKDASADGARQFSNSYSTVEFSSVRRGLLSTLEKDANHVRFWDIQHAHVVEQSHSPDDARNMTHSSKLSSRLSWAASSTILPWTTSAENSPIISEGSTSSNTMLTDTRRTKSFNRSLQSFAIIPSNHRHPLASEIVVVDSIGDLELYSLPDVPKHPAWSAHGDLAIGAGTAYRVMSGHDPSTPPPEPWEINIAAEDPDVAVPDKSVERRGREAARGQSRSNTEMHPGFGRGDQDGFSALKSPPRQSSLTATRNSRPRTFSPASIRRFPLDYGKTADSNDVRTRSTNGKSDSAVGRPSQDFSKEVPRIRKVSKRREGPLERVASGVLHDDISMIMRSRVRRGYGPANILHNANIITEVPSDVLALHDIWLWLDHCRQLLSYGSHKIHGFDFSYQGLLGIWEGLQVASPNDSGVNFEGPEIPVASEFPPSPLDANLDIPSPPRLRHARRSHSPTDSYHGDYITALNTLNSRRDVDKSTTKVTVTTSKLAHRRLALALCNWKIGEEVFQQWEREGKHSQVACWLYFLNQPSRAIDVLMRSKDENHQIMSGTLAALNVHSTGSASKLHELRDHCGRLIVKIQDPHCRILLSAMVIGDWSDILEEETLPLRERLAIALRFLDDKSLSSYLRRVTEDCRARGRIEGIVLTGLTPRGMDILQSYIDTTGDIQTVAILACFVCPTRLQDRRAERWLELYRDLLDGWKLFHHRCQFDIDFGKILQDAIQIGDIPPFEWVPRQLLVRCTYCNKVVNSQRPIDGGLSQRKRATACPSCGRSLPRCSICLMSVSIVSDPVRESDLLQSSPRDTIYDAFVFCQSCKHGGHASHIIDWFYGDDGGIHRPCPVADCDCRCGELM</sequence>
<keyword evidence="8" id="KW-1185">Reference proteome</keyword>
<evidence type="ECO:0000256" key="1">
    <source>
        <dbReference type="ARBA" id="ARBA00009713"/>
    </source>
</evidence>
<dbReference type="InterPro" id="IPR049092">
    <property type="entry name" value="MIOS_a-sol"/>
</dbReference>
<dbReference type="InterPro" id="IPR036322">
    <property type="entry name" value="WD40_repeat_dom_sf"/>
</dbReference>
<dbReference type="Pfam" id="PF21720">
    <property type="entry name" value="MIOS_WD40"/>
    <property type="match status" value="1"/>
</dbReference>
<accession>A0A4Y7QEX3</accession>
<feature type="compositionally biased region" description="Polar residues" evidence="4">
    <location>
        <begin position="491"/>
        <end position="509"/>
    </location>
</feature>
<keyword evidence="3" id="KW-0677">Repeat</keyword>
<dbReference type="GO" id="GO:1904263">
    <property type="term" value="P:positive regulation of TORC1 signaling"/>
    <property type="evidence" value="ECO:0007669"/>
    <property type="project" value="TreeGrafter"/>
</dbReference>
<evidence type="ECO:0000259" key="5">
    <source>
        <dbReference type="Pfam" id="PF17034"/>
    </source>
</evidence>
<gene>
    <name evidence="7" type="ORF">BD410DRAFT_716879</name>
</gene>
<dbReference type="OrthoDB" id="341486at2759"/>
<dbReference type="EMBL" id="ML170162">
    <property type="protein sequence ID" value="TDL25945.1"/>
    <property type="molecule type" value="Genomic_DNA"/>
</dbReference>
<dbReference type="Gene3D" id="2.130.10.10">
    <property type="entry name" value="YVTN repeat-like/Quinoprotein amine dehydrogenase"/>
    <property type="match status" value="2"/>
</dbReference>
<dbReference type="SUPFAM" id="SSF50978">
    <property type="entry name" value="WD40 repeat-like"/>
    <property type="match status" value="1"/>
</dbReference>
<dbReference type="GO" id="GO:0005737">
    <property type="term" value="C:cytoplasm"/>
    <property type="evidence" value="ECO:0007669"/>
    <property type="project" value="TreeGrafter"/>
</dbReference>
<evidence type="ECO:0000313" key="8">
    <source>
        <dbReference type="Proteomes" id="UP000294933"/>
    </source>
</evidence>
<proteinExistence type="inferred from homology"/>
<feature type="compositionally biased region" description="Basic and acidic residues" evidence="4">
    <location>
        <begin position="452"/>
        <end position="462"/>
    </location>
</feature>
<dbReference type="InterPro" id="IPR031488">
    <property type="entry name" value="Zn_ribbon_mio"/>
</dbReference>
<keyword evidence="2" id="KW-0853">WD repeat</keyword>
<comment type="similarity">
    <text evidence="1">Belongs to the WD repeat mio family.</text>
</comment>
<dbReference type="PANTHER" id="PTHR16453:SF9">
    <property type="entry name" value="GATOR COMPLEX PROTEIN MIOS"/>
    <property type="match status" value="1"/>
</dbReference>
<protein>
    <submittedName>
        <fullName evidence="7">WD40 repeat-like protein</fullName>
    </submittedName>
</protein>